<dbReference type="AlphaFoldDB" id="A0AAD7ZZ06"/>
<proteinExistence type="predicted"/>
<comment type="caution">
    <text evidence="1">The sequence shown here is derived from an EMBL/GenBank/DDBJ whole genome shotgun (WGS) entry which is preliminary data.</text>
</comment>
<dbReference type="EMBL" id="JASPKZ010004935">
    <property type="protein sequence ID" value="KAJ9589535.1"/>
    <property type="molecule type" value="Genomic_DNA"/>
</dbReference>
<sequence>MEKRLKCKPMYRRCVLCRADLGTIPSVDVVAESTKPLHTSLEPVRLENHHTIRNVMAEALRDYGYAVYEEVLGVATNGSNRRIDIIAFRPSSKIAMLLDPTSVLIVIVANLRNLTLKRKPYMSQQQFIFKW</sequence>
<protein>
    <submittedName>
        <fullName evidence="1">Uncharacterized protein</fullName>
    </submittedName>
</protein>
<dbReference type="Proteomes" id="UP001233999">
    <property type="component" value="Unassembled WGS sequence"/>
</dbReference>
<evidence type="ECO:0000313" key="2">
    <source>
        <dbReference type="Proteomes" id="UP001233999"/>
    </source>
</evidence>
<reference evidence="1" key="1">
    <citation type="journal article" date="2023" name="IScience">
        <title>Live-bearing cockroach genome reveals convergent evolutionary mechanisms linked to viviparity in insects and beyond.</title>
        <authorList>
            <person name="Fouks B."/>
            <person name="Harrison M.C."/>
            <person name="Mikhailova A.A."/>
            <person name="Marchal E."/>
            <person name="English S."/>
            <person name="Carruthers M."/>
            <person name="Jennings E.C."/>
            <person name="Chiamaka E.L."/>
            <person name="Frigard R.A."/>
            <person name="Pippel M."/>
            <person name="Attardo G.M."/>
            <person name="Benoit J.B."/>
            <person name="Bornberg-Bauer E."/>
            <person name="Tobe S.S."/>
        </authorList>
    </citation>
    <scope>NUCLEOTIDE SEQUENCE</scope>
    <source>
        <strain evidence="1">Stay&amp;Tobe</strain>
    </source>
</reference>
<name>A0AAD7ZZ06_DIPPU</name>
<gene>
    <name evidence="1" type="ORF">L9F63_017284</name>
</gene>
<reference evidence="1" key="2">
    <citation type="submission" date="2023-05" db="EMBL/GenBank/DDBJ databases">
        <authorList>
            <person name="Fouks B."/>
        </authorList>
    </citation>
    <scope>NUCLEOTIDE SEQUENCE</scope>
    <source>
        <strain evidence="1">Stay&amp;Tobe</strain>
        <tissue evidence="1">Testes</tissue>
    </source>
</reference>
<organism evidence="1 2">
    <name type="scientific">Diploptera punctata</name>
    <name type="common">Pacific beetle cockroach</name>
    <dbReference type="NCBI Taxonomy" id="6984"/>
    <lineage>
        <taxon>Eukaryota</taxon>
        <taxon>Metazoa</taxon>
        <taxon>Ecdysozoa</taxon>
        <taxon>Arthropoda</taxon>
        <taxon>Hexapoda</taxon>
        <taxon>Insecta</taxon>
        <taxon>Pterygota</taxon>
        <taxon>Neoptera</taxon>
        <taxon>Polyneoptera</taxon>
        <taxon>Dictyoptera</taxon>
        <taxon>Blattodea</taxon>
        <taxon>Blaberoidea</taxon>
        <taxon>Blaberidae</taxon>
        <taxon>Diplopterinae</taxon>
        <taxon>Diploptera</taxon>
    </lineage>
</organism>
<keyword evidence="2" id="KW-1185">Reference proteome</keyword>
<accession>A0AAD7ZZ06</accession>
<evidence type="ECO:0000313" key="1">
    <source>
        <dbReference type="EMBL" id="KAJ9589535.1"/>
    </source>
</evidence>